<reference evidence="2" key="1">
    <citation type="submission" date="2022-07" db="EMBL/GenBank/DDBJ databases">
        <authorList>
            <person name="Macas J."/>
            <person name="Novak P."/>
            <person name="Neumann P."/>
        </authorList>
    </citation>
    <scope>NUCLEOTIDE SEQUENCE</scope>
</reference>
<evidence type="ECO:0000256" key="1">
    <source>
        <dbReference type="SAM" id="MobiDB-lite"/>
    </source>
</evidence>
<gene>
    <name evidence="2" type="ORF">CEPIT_LOCUS4385</name>
</gene>
<proteinExistence type="predicted"/>
<dbReference type="Proteomes" id="UP001152523">
    <property type="component" value="Unassembled WGS sequence"/>
</dbReference>
<sequence>MARSAAEMTRSAMPTVRSVAASNSAAAATPATRGGGGRKQAAVAGDEWRSVVLSVVVGFAKL</sequence>
<dbReference type="EMBL" id="CAMAPF010000023">
    <property type="protein sequence ID" value="CAH9072738.1"/>
    <property type="molecule type" value="Genomic_DNA"/>
</dbReference>
<comment type="caution">
    <text evidence="2">The sequence shown here is derived from an EMBL/GenBank/DDBJ whole genome shotgun (WGS) entry which is preliminary data.</text>
</comment>
<evidence type="ECO:0000313" key="3">
    <source>
        <dbReference type="Proteomes" id="UP001152523"/>
    </source>
</evidence>
<keyword evidence="3" id="KW-1185">Reference proteome</keyword>
<organism evidence="2 3">
    <name type="scientific">Cuscuta epithymum</name>
    <dbReference type="NCBI Taxonomy" id="186058"/>
    <lineage>
        <taxon>Eukaryota</taxon>
        <taxon>Viridiplantae</taxon>
        <taxon>Streptophyta</taxon>
        <taxon>Embryophyta</taxon>
        <taxon>Tracheophyta</taxon>
        <taxon>Spermatophyta</taxon>
        <taxon>Magnoliopsida</taxon>
        <taxon>eudicotyledons</taxon>
        <taxon>Gunneridae</taxon>
        <taxon>Pentapetalae</taxon>
        <taxon>asterids</taxon>
        <taxon>lamiids</taxon>
        <taxon>Solanales</taxon>
        <taxon>Convolvulaceae</taxon>
        <taxon>Cuscuteae</taxon>
        <taxon>Cuscuta</taxon>
        <taxon>Cuscuta subgen. Cuscuta</taxon>
    </lineage>
</organism>
<accession>A0AAV0CF79</accession>
<protein>
    <submittedName>
        <fullName evidence="2">Uncharacterized protein</fullName>
    </submittedName>
</protein>
<feature type="compositionally biased region" description="Low complexity" evidence="1">
    <location>
        <begin position="15"/>
        <end position="32"/>
    </location>
</feature>
<evidence type="ECO:0000313" key="2">
    <source>
        <dbReference type="EMBL" id="CAH9072738.1"/>
    </source>
</evidence>
<dbReference type="AlphaFoldDB" id="A0AAV0CF79"/>
<feature type="region of interest" description="Disordered" evidence="1">
    <location>
        <begin position="1"/>
        <end position="42"/>
    </location>
</feature>
<name>A0AAV0CF79_9ASTE</name>